<feature type="region of interest" description="Disordered" evidence="1">
    <location>
        <begin position="106"/>
        <end position="142"/>
    </location>
</feature>
<gene>
    <name evidence="3" type="ORF">PoMZ_04094</name>
</gene>
<organism evidence="3 4">
    <name type="scientific">Pyricularia oryzae</name>
    <name type="common">Rice blast fungus</name>
    <name type="synonym">Magnaporthe oryzae</name>
    <dbReference type="NCBI Taxonomy" id="318829"/>
    <lineage>
        <taxon>Eukaryota</taxon>
        <taxon>Fungi</taxon>
        <taxon>Dikarya</taxon>
        <taxon>Ascomycota</taxon>
        <taxon>Pezizomycotina</taxon>
        <taxon>Sordariomycetes</taxon>
        <taxon>Sordariomycetidae</taxon>
        <taxon>Magnaporthales</taxon>
        <taxon>Pyriculariaceae</taxon>
        <taxon>Pyricularia</taxon>
    </lineage>
</organism>
<evidence type="ECO:0000256" key="1">
    <source>
        <dbReference type="SAM" id="MobiDB-lite"/>
    </source>
</evidence>
<feature type="signal peptide" evidence="2">
    <location>
        <begin position="1"/>
        <end position="20"/>
    </location>
</feature>
<evidence type="ECO:0000313" key="3">
    <source>
        <dbReference type="EMBL" id="QBZ59134.1"/>
    </source>
</evidence>
<reference evidence="3 4" key="1">
    <citation type="journal article" date="2019" name="Mol. Biol. Evol.">
        <title>Blast fungal genomes show frequent chromosomal changes, gene gains and losses, and effector gene turnover.</title>
        <authorList>
            <person name="Gomez Luciano L.B."/>
            <person name="Jason Tsai I."/>
            <person name="Chuma I."/>
            <person name="Tosa Y."/>
            <person name="Chen Y.H."/>
            <person name="Li J.Y."/>
            <person name="Li M.Y."/>
            <person name="Jade Lu M.Y."/>
            <person name="Nakayashiki H."/>
            <person name="Li W.H."/>
        </authorList>
    </citation>
    <scope>NUCLEOTIDE SEQUENCE [LARGE SCALE GENOMIC DNA]</scope>
    <source>
        <strain evidence="3">MZ5-1-6</strain>
    </source>
</reference>
<proteinExistence type="predicted"/>
<sequence>MRSSSIILLATAALAPFVAGTELRIDSKDVPSACAETCADIQELSEMCYNQRDKNNSDKSEAACVCPNKDFDVASAAVACQQCFTAQKASNDQRDNIDRIVKTCNFSDKTPTGQQQQQQQQPPKPTSPAGVQPTVPLMGPYPGSGSGGGYLASSCLPVTVTVTVTMGGNYTGPSKPTYVPGKPNTPTPVRPPTTPTPIRPSGTLPVGNATRPGTPLPTAGASSVNPGFRLAALAGLVYLLA</sequence>
<feature type="region of interest" description="Disordered" evidence="1">
    <location>
        <begin position="174"/>
        <end position="220"/>
    </location>
</feature>
<evidence type="ECO:0000313" key="4">
    <source>
        <dbReference type="Proteomes" id="UP000294847"/>
    </source>
</evidence>
<feature type="chain" id="PRO_5020510975" description="Extracellular membrane protein CFEM domain-containing protein" evidence="2">
    <location>
        <begin position="21"/>
        <end position="241"/>
    </location>
</feature>
<accession>A0A4P7NDL8</accession>
<dbReference type="Proteomes" id="UP000294847">
    <property type="component" value="Chromosome 3"/>
</dbReference>
<protein>
    <recommendedName>
        <fullName evidence="5">Extracellular membrane protein CFEM domain-containing protein</fullName>
    </recommendedName>
</protein>
<name>A0A4P7NDL8_PYROR</name>
<keyword evidence="2" id="KW-0732">Signal</keyword>
<evidence type="ECO:0000256" key="2">
    <source>
        <dbReference type="SAM" id="SignalP"/>
    </source>
</evidence>
<dbReference type="EMBL" id="CP034206">
    <property type="protein sequence ID" value="QBZ59134.1"/>
    <property type="molecule type" value="Genomic_DNA"/>
</dbReference>
<feature type="compositionally biased region" description="Pro residues" evidence="1">
    <location>
        <begin position="183"/>
        <end position="198"/>
    </location>
</feature>
<dbReference type="AlphaFoldDB" id="A0A4P7NDL8"/>
<evidence type="ECO:0008006" key="5">
    <source>
        <dbReference type="Google" id="ProtNLM"/>
    </source>
</evidence>